<dbReference type="CDD" id="cd10941">
    <property type="entry name" value="CE4_PuuE_HpPgdA_like_2"/>
    <property type="match status" value="1"/>
</dbReference>
<dbReference type="InterPro" id="IPR002509">
    <property type="entry name" value="NODB_dom"/>
</dbReference>
<dbReference type="Pfam" id="PF11959">
    <property type="entry name" value="DUF3473"/>
    <property type="match status" value="1"/>
</dbReference>
<dbReference type="PANTHER" id="PTHR47561">
    <property type="entry name" value="POLYSACCHARIDE DEACETYLASE FAMILY PROTEIN (AFU_ORTHOLOGUE AFUA_6G05030)"/>
    <property type="match status" value="1"/>
</dbReference>
<dbReference type="NCBIfam" id="TIGR03006">
    <property type="entry name" value="pepcterm_polyde"/>
    <property type="match status" value="1"/>
</dbReference>
<feature type="domain" description="NodB homology" evidence="1">
    <location>
        <begin position="41"/>
        <end position="300"/>
    </location>
</feature>
<accession>A0A1I4IGA5</accession>
<dbReference type="STRING" id="758825.SAMN02982985_00555"/>
<dbReference type="PANTHER" id="PTHR47561:SF1">
    <property type="entry name" value="POLYSACCHARIDE DEACETYLASE FAMILY PROTEIN (AFU_ORTHOLOGUE AFUA_6G05030)"/>
    <property type="match status" value="1"/>
</dbReference>
<dbReference type="AlphaFoldDB" id="A0A1I4IGA5"/>
<proteinExistence type="predicted"/>
<reference evidence="2 3" key="1">
    <citation type="submission" date="2016-10" db="EMBL/GenBank/DDBJ databases">
        <authorList>
            <person name="de Groot N.N."/>
        </authorList>
    </citation>
    <scope>NUCLEOTIDE SEQUENCE [LARGE SCALE GENOMIC DNA]</scope>
    <source>
        <strain evidence="2 3">ATCC 43154</strain>
    </source>
</reference>
<dbReference type="InterPro" id="IPR022560">
    <property type="entry name" value="DUF3473"/>
</dbReference>
<evidence type="ECO:0000313" key="3">
    <source>
        <dbReference type="Proteomes" id="UP000199470"/>
    </source>
</evidence>
<organism evidence="2 3">
    <name type="scientific">Rugamonas rubra</name>
    <dbReference type="NCBI Taxonomy" id="758825"/>
    <lineage>
        <taxon>Bacteria</taxon>
        <taxon>Pseudomonadati</taxon>
        <taxon>Pseudomonadota</taxon>
        <taxon>Betaproteobacteria</taxon>
        <taxon>Burkholderiales</taxon>
        <taxon>Oxalobacteraceae</taxon>
        <taxon>Telluria group</taxon>
        <taxon>Rugamonas</taxon>
    </lineage>
</organism>
<name>A0A1I4IGA5_9BURK</name>
<evidence type="ECO:0000259" key="1">
    <source>
        <dbReference type="PROSITE" id="PS51677"/>
    </source>
</evidence>
<dbReference type="InterPro" id="IPR011330">
    <property type="entry name" value="Glyco_hydro/deAcase_b/a-brl"/>
</dbReference>
<gene>
    <name evidence="2" type="ORF">SAMN02982985_00555</name>
</gene>
<evidence type="ECO:0000313" key="2">
    <source>
        <dbReference type="EMBL" id="SFL53412.1"/>
    </source>
</evidence>
<dbReference type="SUPFAM" id="SSF88713">
    <property type="entry name" value="Glycoside hydrolase/deacetylase"/>
    <property type="match status" value="1"/>
</dbReference>
<protein>
    <submittedName>
        <fullName evidence="2">Polysaccharide deacetylase family protein, PEP-CTERM locus subfamily</fullName>
    </submittedName>
</protein>
<keyword evidence="3" id="KW-1185">Reference proteome</keyword>
<dbReference type="Gene3D" id="3.20.20.370">
    <property type="entry name" value="Glycoside hydrolase/deacetylase"/>
    <property type="match status" value="1"/>
</dbReference>
<dbReference type="Proteomes" id="UP000199470">
    <property type="component" value="Unassembled WGS sequence"/>
</dbReference>
<dbReference type="EMBL" id="FOTW01000005">
    <property type="protein sequence ID" value="SFL53412.1"/>
    <property type="molecule type" value="Genomic_DNA"/>
</dbReference>
<sequence>MAPESSASGAGLAGLRLAGAPASIRNAMTIDVEDYFQVSAFAPFITPDSWPQRECRVEANIERILAILEQGGASATFFTLGWIAERYPAMVRRIVAAGHELASHGYAHLRASDQERAAFGDDVRRSKTILEDLAGRAVLGYRAPSFSIGAANLWALDELQAAGYRYSSSIYPISHDHYGMPQAPRFAFRPNGPDGLLEVPITTVRLLNRNLPVGGGGYFRLLPYALSRRLMRRVNRHDGQAAIFYFHPWELDTGQPRQHLAGVKTRFRHYVNIARMEGRIRALTRDFAWDRMDRIFLEKA</sequence>
<dbReference type="PROSITE" id="PS51677">
    <property type="entry name" value="NODB"/>
    <property type="match status" value="1"/>
</dbReference>
<dbReference type="GO" id="GO:0016810">
    <property type="term" value="F:hydrolase activity, acting on carbon-nitrogen (but not peptide) bonds"/>
    <property type="evidence" value="ECO:0007669"/>
    <property type="project" value="InterPro"/>
</dbReference>
<dbReference type="InterPro" id="IPR014344">
    <property type="entry name" value="XrtA_polysacc_deacetyl"/>
</dbReference>
<dbReference type="GO" id="GO:0005975">
    <property type="term" value="P:carbohydrate metabolic process"/>
    <property type="evidence" value="ECO:0007669"/>
    <property type="project" value="InterPro"/>
</dbReference>
<dbReference type="InterPro" id="IPR045235">
    <property type="entry name" value="PuuE_HpPgdA-like"/>
</dbReference>
<dbReference type="Pfam" id="PF01522">
    <property type="entry name" value="Polysacc_deac_1"/>
    <property type="match status" value="1"/>
</dbReference>